<dbReference type="Proteomes" id="UP000314294">
    <property type="component" value="Unassembled WGS sequence"/>
</dbReference>
<gene>
    <name evidence="1" type="ORF">EYF80_042443</name>
</gene>
<dbReference type="EMBL" id="SRLO01000746">
    <property type="protein sequence ID" value="TNN47355.1"/>
    <property type="molecule type" value="Genomic_DNA"/>
</dbReference>
<comment type="caution">
    <text evidence="1">The sequence shown here is derived from an EMBL/GenBank/DDBJ whole genome shotgun (WGS) entry which is preliminary data.</text>
</comment>
<dbReference type="AlphaFoldDB" id="A0A4Z2G2P4"/>
<evidence type="ECO:0000313" key="1">
    <source>
        <dbReference type="EMBL" id="TNN47355.1"/>
    </source>
</evidence>
<accession>A0A4Z2G2P4</accession>
<organism evidence="1 2">
    <name type="scientific">Liparis tanakae</name>
    <name type="common">Tanaka's snailfish</name>
    <dbReference type="NCBI Taxonomy" id="230148"/>
    <lineage>
        <taxon>Eukaryota</taxon>
        <taxon>Metazoa</taxon>
        <taxon>Chordata</taxon>
        <taxon>Craniata</taxon>
        <taxon>Vertebrata</taxon>
        <taxon>Euteleostomi</taxon>
        <taxon>Actinopterygii</taxon>
        <taxon>Neopterygii</taxon>
        <taxon>Teleostei</taxon>
        <taxon>Neoteleostei</taxon>
        <taxon>Acanthomorphata</taxon>
        <taxon>Eupercaria</taxon>
        <taxon>Perciformes</taxon>
        <taxon>Cottioidei</taxon>
        <taxon>Cottales</taxon>
        <taxon>Liparidae</taxon>
        <taxon>Liparis</taxon>
    </lineage>
</organism>
<reference evidence="1 2" key="1">
    <citation type="submission" date="2019-03" db="EMBL/GenBank/DDBJ databases">
        <title>First draft genome of Liparis tanakae, snailfish: a comprehensive survey of snailfish specific genes.</title>
        <authorList>
            <person name="Kim W."/>
            <person name="Song I."/>
            <person name="Jeong J.-H."/>
            <person name="Kim D."/>
            <person name="Kim S."/>
            <person name="Ryu S."/>
            <person name="Song J.Y."/>
            <person name="Lee S.K."/>
        </authorList>
    </citation>
    <scope>NUCLEOTIDE SEQUENCE [LARGE SCALE GENOMIC DNA]</scope>
    <source>
        <tissue evidence="1">Muscle</tissue>
    </source>
</reference>
<protein>
    <submittedName>
        <fullName evidence="1">Uncharacterized protein</fullName>
    </submittedName>
</protein>
<proteinExistence type="predicted"/>
<keyword evidence="2" id="KW-1185">Reference proteome</keyword>
<sequence>MICTGAVMMQCHRQQDGEQGDVMQHQQEVSADEGFHGPQGMLLVVLVPFDAEAVVVTEQMMCCKRPDRENKERICVSCVNLPSPRTNLHGNAAMAAARAELRLEDMLTATSVCKAELPIGSIFIAPAAPRASSTHTPSSTFAFRHYGEVEQCYGSK</sequence>
<evidence type="ECO:0000313" key="2">
    <source>
        <dbReference type="Proteomes" id="UP000314294"/>
    </source>
</evidence>
<name>A0A4Z2G2P4_9TELE</name>